<dbReference type="RefSeq" id="WP_009541817.1">
    <property type="nucleotide sequence ID" value="NZ_ANHY01000017.1"/>
</dbReference>
<dbReference type="Gene3D" id="3.30.70.1320">
    <property type="entry name" value="Multidrug efflux transporter AcrB pore domain like"/>
    <property type="match status" value="1"/>
</dbReference>
<dbReference type="STRING" id="1238182.C882_1161"/>
<feature type="transmembrane region" description="Helical" evidence="2">
    <location>
        <begin position="921"/>
        <end position="941"/>
    </location>
</feature>
<keyword evidence="4" id="KW-1185">Reference proteome</keyword>
<feature type="transmembrane region" description="Helical" evidence="2">
    <location>
        <begin position="328"/>
        <end position="347"/>
    </location>
</feature>
<dbReference type="GO" id="GO:0042910">
    <property type="term" value="F:xenobiotic transmembrane transporter activity"/>
    <property type="evidence" value="ECO:0007669"/>
    <property type="project" value="TreeGrafter"/>
</dbReference>
<dbReference type="OrthoDB" id="174266at2"/>
<organism evidence="3 4">
    <name type="scientific">Caenispirillum salinarum AK4</name>
    <dbReference type="NCBI Taxonomy" id="1238182"/>
    <lineage>
        <taxon>Bacteria</taxon>
        <taxon>Pseudomonadati</taxon>
        <taxon>Pseudomonadota</taxon>
        <taxon>Alphaproteobacteria</taxon>
        <taxon>Rhodospirillales</taxon>
        <taxon>Novispirillaceae</taxon>
        <taxon>Caenispirillum</taxon>
    </lineage>
</organism>
<feature type="transmembrane region" description="Helical" evidence="2">
    <location>
        <begin position="994"/>
        <end position="1017"/>
    </location>
</feature>
<keyword evidence="2" id="KW-0472">Membrane</keyword>
<feature type="transmembrane region" description="Helical" evidence="2">
    <location>
        <begin position="891"/>
        <end position="909"/>
    </location>
</feature>
<dbReference type="PATRIC" id="fig|1238182.3.peg.3375"/>
<dbReference type="Gene3D" id="3.30.70.1440">
    <property type="entry name" value="Multidrug efflux transporter AcrB pore domain"/>
    <property type="match status" value="1"/>
</dbReference>
<keyword evidence="2" id="KW-1133">Transmembrane helix</keyword>
<dbReference type="InterPro" id="IPR027463">
    <property type="entry name" value="AcrB_DN_DC_subdom"/>
</dbReference>
<feature type="transmembrane region" description="Helical" evidence="2">
    <location>
        <begin position="961"/>
        <end position="982"/>
    </location>
</feature>
<accession>K9GQE8</accession>
<dbReference type="eggNOG" id="COG0841">
    <property type="taxonomic scope" value="Bacteria"/>
</dbReference>
<evidence type="ECO:0000313" key="4">
    <source>
        <dbReference type="Proteomes" id="UP000009881"/>
    </source>
</evidence>
<dbReference type="PRINTS" id="PR00702">
    <property type="entry name" value="ACRIFLAVINRP"/>
</dbReference>
<sequence>MIRWFAAHPVAANLLMAAFFVVGLFALPQLKRETFPDIAPQDVSINAVYPGASAEDVEDAVCQRIEEAVEGVEGLEEVRCEARENTASAVAKMIEGQDLDRFLDDVKTEVEAINSFPADVERPVVKQLGRVDFVAAVAVTGPMSASDLKAYAEQVKDRMIRLPEVSQVSVTGFSEREILVEIPAEALRRHGLSITDIADTIGRQSLNLPGGVMETADADVLVRFDDERLTPAQFRDLVVVAGEAGGEVRLGEIARISDSFADEADKVTFNGGRAALLSVSKTKDQDSLDVMAALNTFLQAEQARAPRGVELTVAQDVSSIVEDRLTMLLDNGIIGLVLVFLTLWLFFSFRYSFWVSMGLPVSFFGTFALMTLFGLSIDMISMVGLLIAIGLLMDDAIVIAENVAAHLQRGAKPFTAAVEGTKQVLPGVVSSFLTTVCIFGALAFMEGNIGQVMRIMPIVLIMTLAVSLIEAFLILPHHLSHSLSHMKTKEPSRFRRWFEAAFDRFRDQRFGALVDRAVDYRYLTMGIMVALLITTVAAIGGGLVKFRAFPELEGDVVVSRILLPQGTPLERTEEVVDRVVSAARAVGEDFAPRQPDGRPLIEQITVEYARNTDAFETGPHVATVTLDMLSSQVRDAPMDDVIDQWRNRVGQVPDVISLKFAERQIGPAGRALDIRLLGDDLDTLKSASLDLQDWLYGYRGVVDLSDDLRPGKPEMRMTLKDGATALGLTGQAIAAQLRGAFQGTEVAEVQDAGETWEVRVRLAPEDRDSLADLDYFAVALPDGSQVPLTAVADIAMERGYSRIHRINGQRAVTLQGDIDSTVANANEIITHTSDTFLPELLAAHPGVSVQLEGQAKEGAKTGASVQRNFIIGLIGIYMLLALQFRSYLEPVVVISAIPMALVGAVAGHIAQGLEMSMPSMVGLAALAGVVVNDTILLVMFIKEGRARGMPTAEAAKAAARARFRAIVLTSLTTVAGLTPLLLEKSLQAQVLIPLATSLAFGLATATILALFLVPAFYTILDDFRLDPDAVEAPPEEGAESPPAGQPARAAE</sequence>
<gene>
    <name evidence="3" type="ORF">C882_1161</name>
</gene>
<dbReference type="PANTHER" id="PTHR32063">
    <property type="match status" value="1"/>
</dbReference>
<protein>
    <submittedName>
        <fullName evidence="3">Cation/multidrug efflux pump</fullName>
    </submittedName>
</protein>
<feature type="region of interest" description="Disordered" evidence="1">
    <location>
        <begin position="1028"/>
        <end position="1051"/>
    </location>
</feature>
<dbReference type="AlphaFoldDB" id="K9GQE8"/>
<dbReference type="Gene3D" id="1.20.1640.10">
    <property type="entry name" value="Multidrug efflux transporter AcrB transmembrane domain"/>
    <property type="match status" value="2"/>
</dbReference>
<feature type="transmembrane region" description="Helical" evidence="2">
    <location>
        <begin position="424"/>
        <end position="444"/>
    </location>
</feature>
<dbReference type="Pfam" id="PF00873">
    <property type="entry name" value="ACR_tran"/>
    <property type="match status" value="1"/>
</dbReference>
<comment type="caution">
    <text evidence="3">The sequence shown here is derived from an EMBL/GenBank/DDBJ whole genome shotgun (WGS) entry which is preliminary data.</text>
</comment>
<feature type="transmembrane region" description="Helical" evidence="2">
    <location>
        <begin position="522"/>
        <end position="544"/>
    </location>
</feature>
<reference evidence="3 4" key="1">
    <citation type="journal article" date="2013" name="Genome Announc.">
        <title>Draft Genome Sequence of an Alphaproteobacterium, Caenispirillum salinarum AK4(T), Isolated from a Solar Saltern.</title>
        <authorList>
            <person name="Khatri I."/>
            <person name="Singh A."/>
            <person name="Korpole S."/>
            <person name="Pinnaka A.K."/>
            <person name="Subramanian S."/>
        </authorList>
    </citation>
    <scope>NUCLEOTIDE SEQUENCE [LARGE SCALE GENOMIC DNA]</scope>
    <source>
        <strain evidence="3 4">AK4</strain>
    </source>
</reference>
<feature type="transmembrane region" description="Helical" evidence="2">
    <location>
        <begin position="6"/>
        <end position="27"/>
    </location>
</feature>
<feature type="compositionally biased region" description="Low complexity" evidence="1">
    <location>
        <begin position="1039"/>
        <end position="1051"/>
    </location>
</feature>
<feature type="transmembrane region" description="Helical" evidence="2">
    <location>
        <begin position="456"/>
        <end position="475"/>
    </location>
</feature>
<dbReference type="SUPFAM" id="SSF82866">
    <property type="entry name" value="Multidrug efflux transporter AcrB transmembrane domain"/>
    <property type="match status" value="2"/>
</dbReference>
<dbReference type="InterPro" id="IPR001036">
    <property type="entry name" value="Acrflvin-R"/>
</dbReference>
<dbReference type="PANTHER" id="PTHR32063:SF33">
    <property type="entry name" value="RND SUPERFAMILY EFFLUX PUMP PERMEASE COMPONENT"/>
    <property type="match status" value="1"/>
</dbReference>
<dbReference type="Gene3D" id="3.30.70.1430">
    <property type="entry name" value="Multidrug efflux transporter AcrB pore domain"/>
    <property type="match status" value="2"/>
</dbReference>
<dbReference type="Gene3D" id="3.30.2090.10">
    <property type="entry name" value="Multidrug efflux transporter AcrB TolC docking domain, DN and DC subdomains"/>
    <property type="match status" value="2"/>
</dbReference>
<evidence type="ECO:0000313" key="3">
    <source>
        <dbReference type="EMBL" id="EKV28160.1"/>
    </source>
</evidence>
<keyword evidence="2" id="KW-0812">Transmembrane</keyword>
<dbReference type="Proteomes" id="UP000009881">
    <property type="component" value="Unassembled WGS sequence"/>
</dbReference>
<dbReference type="SUPFAM" id="SSF82714">
    <property type="entry name" value="Multidrug efflux transporter AcrB TolC docking domain, DN and DC subdomains"/>
    <property type="match status" value="2"/>
</dbReference>
<evidence type="ECO:0000256" key="2">
    <source>
        <dbReference type="SAM" id="Phobius"/>
    </source>
</evidence>
<proteinExistence type="predicted"/>
<dbReference type="EMBL" id="ANHY01000017">
    <property type="protein sequence ID" value="EKV28160.1"/>
    <property type="molecule type" value="Genomic_DNA"/>
</dbReference>
<dbReference type="SUPFAM" id="SSF82693">
    <property type="entry name" value="Multidrug efflux transporter AcrB pore domain, PN1, PN2, PC1 and PC2 subdomains"/>
    <property type="match status" value="2"/>
</dbReference>
<name>K9GQE8_9PROT</name>
<dbReference type="GO" id="GO:0005886">
    <property type="term" value="C:plasma membrane"/>
    <property type="evidence" value="ECO:0007669"/>
    <property type="project" value="TreeGrafter"/>
</dbReference>
<evidence type="ECO:0000256" key="1">
    <source>
        <dbReference type="SAM" id="MobiDB-lite"/>
    </source>
</evidence>